<proteinExistence type="predicted"/>
<name>A0ABP9NK11_9PSEU</name>
<protein>
    <submittedName>
        <fullName evidence="1">Uncharacterized protein</fullName>
    </submittedName>
</protein>
<accession>A0ABP9NK11</accession>
<sequence length="195" mass="20101">MADRLADLTLDPPAVRDAGVIGYDAGGVARQTLHRLADIPVGLAVRHVTHDLAGALDEAPHVRGPVLAVLRARVVGPVPRTDGLGDAIGQLRPRPRAIAGVGLLLVGALLLDELLHQTTGLLGPAGALLAIAVVRCRANGPVGRLLLPRAVLLLARIDRLGQARGHRATAGLPLAVLSLGPRSSGPLRQLADHCA</sequence>
<comment type="caution">
    <text evidence="1">The sequence shown here is derived from an EMBL/GenBank/DDBJ whole genome shotgun (WGS) entry which is preliminary data.</text>
</comment>
<evidence type="ECO:0000313" key="1">
    <source>
        <dbReference type="EMBL" id="GAA5123111.1"/>
    </source>
</evidence>
<gene>
    <name evidence="1" type="ORF">GCM10023320_34420</name>
</gene>
<evidence type="ECO:0000313" key="2">
    <source>
        <dbReference type="Proteomes" id="UP001500804"/>
    </source>
</evidence>
<organism evidence="1 2">
    <name type="scientific">Pseudonocardia adelaidensis</name>
    <dbReference type="NCBI Taxonomy" id="648754"/>
    <lineage>
        <taxon>Bacteria</taxon>
        <taxon>Bacillati</taxon>
        <taxon>Actinomycetota</taxon>
        <taxon>Actinomycetes</taxon>
        <taxon>Pseudonocardiales</taxon>
        <taxon>Pseudonocardiaceae</taxon>
        <taxon>Pseudonocardia</taxon>
    </lineage>
</organism>
<dbReference type="EMBL" id="BAABJO010000011">
    <property type="protein sequence ID" value="GAA5123111.1"/>
    <property type="molecule type" value="Genomic_DNA"/>
</dbReference>
<reference evidence="2" key="1">
    <citation type="journal article" date="2019" name="Int. J. Syst. Evol. Microbiol.">
        <title>The Global Catalogue of Microorganisms (GCM) 10K type strain sequencing project: providing services to taxonomists for standard genome sequencing and annotation.</title>
        <authorList>
            <consortium name="The Broad Institute Genomics Platform"/>
            <consortium name="The Broad Institute Genome Sequencing Center for Infectious Disease"/>
            <person name="Wu L."/>
            <person name="Ma J."/>
        </authorList>
    </citation>
    <scope>NUCLEOTIDE SEQUENCE [LARGE SCALE GENOMIC DNA]</scope>
    <source>
        <strain evidence="2">JCM 18302</strain>
    </source>
</reference>
<keyword evidence="2" id="KW-1185">Reference proteome</keyword>
<dbReference type="Proteomes" id="UP001500804">
    <property type="component" value="Unassembled WGS sequence"/>
</dbReference>